<keyword evidence="4" id="KW-1185">Reference proteome</keyword>
<dbReference type="AlphaFoldDB" id="A0A437MM02"/>
<reference evidence="3 4" key="1">
    <citation type="submission" date="2019-01" db="EMBL/GenBank/DDBJ databases">
        <authorList>
            <person name="Chen W.-M."/>
        </authorList>
    </citation>
    <scope>NUCLEOTIDE SEQUENCE [LARGE SCALE GENOMIC DNA]</scope>
    <source>
        <strain evidence="3 4">CCP-6</strain>
    </source>
</reference>
<evidence type="ECO:0000256" key="1">
    <source>
        <dbReference type="SAM" id="MobiDB-lite"/>
    </source>
</evidence>
<keyword evidence="2" id="KW-1133">Transmembrane helix</keyword>
<evidence type="ECO:0000256" key="2">
    <source>
        <dbReference type="SAM" id="Phobius"/>
    </source>
</evidence>
<feature type="transmembrane region" description="Helical" evidence="2">
    <location>
        <begin position="210"/>
        <end position="236"/>
    </location>
</feature>
<dbReference type="Proteomes" id="UP000282957">
    <property type="component" value="Unassembled WGS sequence"/>
</dbReference>
<feature type="transmembrane region" description="Helical" evidence="2">
    <location>
        <begin position="172"/>
        <end position="190"/>
    </location>
</feature>
<name>A0A437MM02_9PROT</name>
<feature type="region of interest" description="Disordered" evidence="1">
    <location>
        <begin position="1"/>
        <end position="71"/>
    </location>
</feature>
<comment type="caution">
    <text evidence="3">The sequence shown here is derived from an EMBL/GenBank/DDBJ whole genome shotgun (WGS) entry which is preliminary data.</text>
</comment>
<dbReference type="OrthoDB" id="9829689at2"/>
<accession>A0A437MM02</accession>
<gene>
    <name evidence="3" type="ORF">EOD42_00875</name>
</gene>
<proteinExistence type="predicted"/>
<organism evidence="3 4">
    <name type="scientific">Rhodovarius crocodyli</name>
    <dbReference type="NCBI Taxonomy" id="1979269"/>
    <lineage>
        <taxon>Bacteria</taxon>
        <taxon>Pseudomonadati</taxon>
        <taxon>Pseudomonadota</taxon>
        <taxon>Alphaproteobacteria</taxon>
        <taxon>Acetobacterales</taxon>
        <taxon>Roseomonadaceae</taxon>
        <taxon>Rhodovarius</taxon>
    </lineage>
</organism>
<evidence type="ECO:0000313" key="3">
    <source>
        <dbReference type="EMBL" id="RVT98698.1"/>
    </source>
</evidence>
<feature type="transmembrane region" description="Helical" evidence="2">
    <location>
        <begin position="243"/>
        <end position="266"/>
    </location>
</feature>
<keyword evidence="2" id="KW-0812">Transmembrane</keyword>
<keyword evidence="2" id="KW-0472">Membrane</keyword>
<sequence length="276" mass="30159">MPPPHLTILSARDEDGVEEPGLWRTRMAFGPPKPRDQPPEPTRIKPRRPAREPSARVLSTPRLHVPVPGPSRLPPVAPMPVYVPPPPEPELMAEAPAPVAEFVAEPMSANPPAPAEKPEPVRSGAVERAYMMGRSGARPKHAMSAAELSAWQDGAMDAGRGRDPIFGRPQTWWWLLLAAVLVMPMAYAVSWVGAPGSPEDFLMTPVGQEAWIAFGPSAGMFYWVALFIFSLVFQLARPMEPLLIVYAATWWGWTGLYMLSAAGWLAQHIPPPPIPG</sequence>
<protein>
    <submittedName>
        <fullName evidence="3">Uncharacterized protein</fullName>
    </submittedName>
</protein>
<dbReference type="RefSeq" id="WP_127785170.1">
    <property type="nucleotide sequence ID" value="NZ_SACL01000001.1"/>
</dbReference>
<dbReference type="EMBL" id="SACL01000001">
    <property type="protein sequence ID" value="RVT98698.1"/>
    <property type="molecule type" value="Genomic_DNA"/>
</dbReference>
<evidence type="ECO:0000313" key="4">
    <source>
        <dbReference type="Proteomes" id="UP000282957"/>
    </source>
</evidence>